<evidence type="ECO:0000259" key="1">
    <source>
        <dbReference type="PROSITE" id="PS50234"/>
    </source>
</evidence>
<dbReference type="Gene3D" id="1.10.510.10">
    <property type="entry name" value="Transferase(Phosphotransferase) domain 1"/>
    <property type="match status" value="1"/>
</dbReference>
<protein>
    <recommendedName>
        <fullName evidence="1">VWFA domain-containing protein</fullName>
    </recommendedName>
</protein>
<evidence type="ECO:0000313" key="2">
    <source>
        <dbReference type="EMBL" id="KPL80345.1"/>
    </source>
</evidence>
<dbReference type="Gene3D" id="3.40.50.410">
    <property type="entry name" value="von Willebrand factor, type A domain"/>
    <property type="match status" value="1"/>
</dbReference>
<dbReference type="SUPFAM" id="SSF53300">
    <property type="entry name" value="vWA-like"/>
    <property type="match status" value="1"/>
</dbReference>
<dbReference type="Proteomes" id="UP000050277">
    <property type="component" value="Unassembled WGS sequence"/>
</dbReference>
<dbReference type="InterPro" id="IPR011009">
    <property type="entry name" value="Kinase-like_dom_sf"/>
</dbReference>
<reference evidence="2 3" key="1">
    <citation type="submission" date="2015-07" db="EMBL/GenBank/DDBJ databases">
        <title>Whole genome sequence of Herpetosiphon geysericola DSM 7119.</title>
        <authorList>
            <person name="Hemp J."/>
            <person name="Ward L.M."/>
            <person name="Pace L.A."/>
            <person name="Fischer W.W."/>
        </authorList>
    </citation>
    <scope>NUCLEOTIDE SEQUENCE [LARGE SCALE GENOMIC DNA]</scope>
    <source>
        <strain evidence="2 3">DSM 7119</strain>
    </source>
</reference>
<dbReference type="RefSeq" id="WP_054537239.1">
    <property type="nucleotide sequence ID" value="NZ_LGKP01000040.1"/>
</dbReference>
<sequence>MSTLTYPHLPAPFEIIGACGKQSSHRRFFMAKKAGIPYLVWWESRIPDALRKQQMVVQIAEQAGSEVAILDVQALSLQQLLDTAGSLPAPVAAQYALGLIETAEFNHRQRTALTSSNLYGPSLLDLGSQGTIAPKIDPSQGQKAGPIPAQLLPVNEQPSPQSDSYYIGALIAWMLSGQFAPQGNPLAMLPAIDGRLASILQRATAANPKQRPNAQELGQQIQDWLSGKVAQPAKKKPSKLKWLVGAIGTAIVTLLIIYGLSQKNSVPDTEFGKASAGAGPSTDFQPDKPGTGLAILSDINEVEVNRIDDTRYPEIDMYLSIMRPTGVVTDVPRQNVSVFENNNKIENFSWVNLSKIRDPLNIMLVIDTSGSMGPSKEGLTDGGLDAAKIAALDFIERLPSNTKLGLIHFGTMVTVDHSLTDDIGAVRQSITELKAEGQTAIYDALAISYTQLRRAEGRTFIVLISDGADTASKGDNYDSIVTKAAKAKIPTYIIGLTSPEFDGKLLEDLQRDTKAMIYQTPSKEQLTGFYGEVAQEVAGQYRASFSVPDSYPSGAEIKLKVEVDAGDGRLVTKERTYNKP</sequence>
<dbReference type="Pfam" id="PF13519">
    <property type="entry name" value="VWA_2"/>
    <property type="match status" value="1"/>
</dbReference>
<dbReference type="AlphaFoldDB" id="A0A0P6XJR5"/>
<dbReference type="CDD" id="cd00198">
    <property type="entry name" value="vWFA"/>
    <property type="match status" value="1"/>
</dbReference>
<evidence type="ECO:0000313" key="3">
    <source>
        <dbReference type="Proteomes" id="UP000050277"/>
    </source>
</evidence>
<dbReference type="SUPFAM" id="SSF56112">
    <property type="entry name" value="Protein kinase-like (PK-like)"/>
    <property type="match status" value="1"/>
</dbReference>
<accession>A0A0P6XJR5</accession>
<name>A0A0P6XJR5_9CHLR</name>
<feature type="domain" description="VWFA" evidence="1">
    <location>
        <begin position="361"/>
        <end position="533"/>
    </location>
</feature>
<dbReference type="OrthoDB" id="8882959at2"/>
<dbReference type="EMBL" id="LGKP01000040">
    <property type="protein sequence ID" value="KPL80345.1"/>
    <property type="molecule type" value="Genomic_DNA"/>
</dbReference>
<gene>
    <name evidence="2" type="ORF">SE18_25245</name>
</gene>
<proteinExistence type="predicted"/>
<dbReference type="SMART" id="SM00327">
    <property type="entry name" value="VWA"/>
    <property type="match status" value="1"/>
</dbReference>
<keyword evidence="3" id="KW-1185">Reference proteome</keyword>
<organism evidence="2 3">
    <name type="scientific">Herpetosiphon geysericola</name>
    <dbReference type="NCBI Taxonomy" id="70996"/>
    <lineage>
        <taxon>Bacteria</taxon>
        <taxon>Bacillati</taxon>
        <taxon>Chloroflexota</taxon>
        <taxon>Chloroflexia</taxon>
        <taxon>Herpetosiphonales</taxon>
        <taxon>Herpetosiphonaceae</taxon>
        <taxon>Herpetosiphon</taxon>
    </lineage>
</organism>
<dbReference type="PROSITE" id="PS50234">
    <property type="entry name" value="VWFA"/>
    <property type="match status" value="1"/>
</dbReference>
<dbReference type="InterPro" id="IPR002035">
    <property type="entry name" value="VWF_A"/>
</dbReference>
<comment type="caution">
    <text evidence="2">The sequence shown here is derived from an EMBL/GenBank/DDBJ whole genome shotgun (WGS) entry which is preliminary data.</text>
</comment>
<dbReference type="STRING" id="70996.SE18_25245"/>
<dbReference type="InterPro" id="IPR036465">
    <property type="entry name" value="vWFA_dom_sf"/>
</dbReference>